<dbReference type="InterPro" id="IPR036390">
    <property type="entry name" value="WH_DNA-bd_sf"/>
</dbReference>
<evidence type="ECO:0000313" key="5">
    <source>
        <dbReference type="EMBL" id="HJC35671.1"/>
    </source>
</evidence>
<evidence type="ECO:0000256" key="1">
    <source>
        <dbReference type="ARBA" id="ARBA00011046"/>
    </source>
</evidence>
<evidence type="ECO:0000313" key="6">
    <source>
        <dbReference type="Proteomes" id="UP000823896"/>
    </source>
</evidence>
<dbReference type="GO" id="GO:0003677">
    <property type="term" value="F:DNA binding"/>
    <property type="evidence" value="ECO:0007669"/>
    <property type="project" value="UniProtKB-KW"/>
</dbReference>
<dbReference type="Gene3D" id="1.10.10.10">
    <property type="entry name" value="Winged helix-like DNA-binding domain superfamily/Winged helix DNA-binding domain"/>
    <property type="match status" value="1"/>
</dbReference>
<dbReference type="InterPro" id="IPR036388">
    <property type="entry name" value="WH-like_DNA-bd_sf"/>
</dbReference>
<accession>A0A9D2SVI6</accession>
<keyword evidence="3" id="KW-0238">DNA-binding</keyword>
<dbReference type="Pfam" id="PF03965">
    <property type="entry name" value="Penicillinase_R"/>
    <property type="match status" value="1"/>
</dbReference>
<comment type="caution">
    <text evidence="5">The sequence shown here is derived from an EMBL/GenBank/DDBJ whole genome shotgun (WGS) entry which is preliminary data.</text>
</comment>
<dbReference type="AlphaFoldDB" id="A0A9D2SVI6"/>
<evidence type="ECO:0000256" key="4">
    <source>
        <dbReference type="ARBA" id="ARBA00023163"/>
    </source>
</evidence>
<dbReference type="Proteomes" id="UP000823896">
    <property type="component" value="Unassembled WGS sequence"/>
</dbReference>
<name>A0A9D2SVI6_9FIRM</name>
<comment type="similarity">
    <text evidence="1">Belongs to the BlaI transcriptional regulatory family.</text>
</comment>
<proteinExistence type="inferred from homology"/>
<sequence length="116" mass="13448">MKVTRLTKREADIMEIFWRSDKPLSSNDIHSLAPEISINTIQPNLRKLNEKVYIEVAGVGFTRNSITREYQPLISQAEYLSAFLDEKTAYELAVSYIKNCDDPQRIDELRKLLNSK</sequence>
<dbReference type="SUPFAM" id="SSF46785">
    <property type="entry name" value="Winged helix' DNA-binding domain"/>
    <property type="match status" value="1"/>
</dbReference>
<organism evidence="5 6">
    <name type="scientific">Candidatus Merdibacter merdavium</name>
    <dbReference type="NCBI Taxonomy" id="2838692"/>
    <lineage>
        <taxon>Bacteria</taxon>
        <taxon>Bacillati</taxon>
        <taxon>Bacillota</taxon>
        <taxon>Erysipelotrichia</taxon>
        <taxon>Erysipelotrichales</taxon>
        <taxon>Erysipelotrichaceae</taxon>
        <taxon>Merdibacter</taxon>
    </lineage>
</organism>
<dbReference type="InterPro" id="IPR005650">
    <property type="entry name" value="BlaI_family"/>
</dbReference>
<reference evidence="5" key="2">
    <citation type="submission" date="2021-04" db="EMBL/GenBank/DDBJ databases">
        <authorList>
            <person name="Gilroy R."/>
        </authorList>
    </citation>
    <scope>NUCLEOTIDE SEQUENCE</scope>
    <source>
        <strain evidence="5">CHK187-11901</strain>
    </source>
</reference>
<evidence type="ECO:0000256" key="3">
    <source>
        <dbReference type="ARBA" id="ARBA00023125"/>
    </source>
</evidence>
<protein>
    <submittedName>
        <fullName evidence="5">BlaI/MecI/CopY family transcriptional regulator</fullName>
    </submittedName>
</protein>
<dbReference type="GO" id="GO:0045892">
    <property type="term" value="P:negative regulation of DNA-templated transcription"/>
    <property type="evidence" value="ECO:0007669"/>
    <property type="project" value="InterPro"/>
</dbReference>
<keyword evidence="2" id="KW-0805">Transcription regulation</keyword>
<reference evidence="5" key="1">
    <citation type="journal article" date="2021" name="PeerJ">
        <title>Extensive microbial diversity within the chicken gut microbiome revealed by metagenomics and culture.</title>
        <authorList>
            <person name="Gilroy R."/>
            <person name="Ravi A."/>
            <person name="Getino M."/>
            <person name="Pursley I."/>
            <person name="Horton D.L."/>
            <person name="Alikhan N.F."/>
            <person name="Baker D."/>
            <person name="Gharbi K."/>
            <person name="Hall N."/>
            <person name="Watson M."/>
            <person name="Adriaenssens E.M."/>
            <person name="Foster-Nyarko E."/>
            <person name="Jarju S."/>
            <person name="Secka A."/>
            <person name="Antonio M."/>
            <person name="Oren A."/>
            <person name="Chaudhuri R.R."/>
            <person name="La Ragione R."/>
            <person name="Hildebrand F."/>
            <person name="Pallen M.J."/>
        </authorList>
    </citation>
    <scope>NUCLEOTIDE SEQUENCE</scope>
    <source>
        <strain evidence="5">CHK187-11901</strain>
    </source>
</reference>
<keyword evidence="4" id="KW-0804">Transcription</keyword>
<gene>
    <name evidence="5" type="ORF">H9702_00875</name>
</gene>
<dbReference type="EMBL" id="DWWM01000005">
    <property type="protein sequence ID" value="HJC35671.1"/>
    <property type="molecule type" value="Genomic_DNA"/>
</dbReference>
<evidence type="ECO:0000256" key="2">
    <source>
        <dbReference type="ARBA" id="ARBA00023015"/>
    </source>
</evidence>